<dbReference type="EMBL" id="JABCKI010005782">
    <property type="protein sequence ID" value="KAG5638093.1"/>
    <property type="molecule type" value="Genomic_DNA"/>
</dbReference>
<dbReference type="OrthoDB" id="3364069at2759"/>
<gene>
    <name evidence="3" type="ORF">H0H81_001860</name>
</gene>
<evidence type="ECO:0000313" key="4">
    <source>
        <dbReference type="Proteomes" id="UP000717328"/>
    </source>
</evidence>
<dbReference type="AlphaFoldDB" id="A0A9P7FTY6"/>
<organism evidence="3 4">
    <name type="scientific">Sphagnurus paluster</name>
    <dbReference type="NCBI Taxonomy" id="117069"/>
    <lineage>
        <taxon>Eukaryota</taxon>
        <taxon>Fungi</taxon>
        <taxon>Dikarya</taxon>
        <taxon>Basidiomycota</taxon>
        <taxon>Agaricomycotina</taxon>
        <taxon>Agaricomycetes</taxon>
        <taxon>Agaricomycetidae</taxon>
        <taxon>Agaricales</taxon>
        <taxon>Tricholomatineae</taxon>
        <taxon>Lyophyllaceae</taxon>
        <taxon>Sphagnurus</taxon>
    </lineage>
</organism>
<keyword evidence="2" id="KW-0472">Membrane</keyword>
<keyword evidence="2" id="KW-0812">Transmembrane</keyword>
<keyword evidence="2" id="KW-1133">Transmembrane helix</keyword>
<feature type="region of interest" description="Disordered" evidence="1">
    <location>
        <begin position="328"/>
        <end position="384"/>
    </location>
</feature>
<feature type="region of interest" description="Disordered" evidence="1">
    <location>
        <begin position="21"/>
        <end position="114"/>
    </location>
</feature>
<feature type="transmembrane region" description="Helical" evidence="2">
    <location>
        <begin position="205"/>
        <end position="231"/>
    </location>
</feature>
<name>A0A9P7FTY6_9AGAR</name>
<comment type="caution">
    <text evidence="3">The sequence shown here is derived from an EMBL/GenBank/DDBJ whole genome shotgun (WGS) entry which is preliminary data.</text>
</comment>
<accession>A0A9P7FTY6</accession>
<feature type="compositionally biased region" description="Polar residues" evidence="1">
    <location>
        <begin position="39"/>
        <end position="56"/>
    </location>
</feature>
<evidence type="ECO:0000256" key="2">
    <source>
        <dbReference type="SAM" id="Phobius"/>
    </source>
</evidence>
<keyword evidence="4" id="KW-1185">Reference proteome</keyword>
<sequence>MGANVVFGAVAAVVTAEYHRQNPQGRSVSLSSHYSSSSAQDDSTGTEGYGATWTNAHDQRRVTNSPERTRRTENNALDIVPEDCSMMDFPTSATAAAAPHRDDPEEEEDEEDLREEAEWELDEELEGHGLYRGSYRRLVLLYSLVPLTFAVTFALLATLPPLLYPLTVPWPYPTAPYLPHPLPELLLSVSLFSLAHALREPLFSFLDFLPISTILATTTHTLLALLLQLVALPILQLQPALVTVSDPSFRSVWWLALGAAAAEAAVALRQGYAARALYRDVLVSVSVHRDGADADPEAGSAHKLEARLVTPGSDSVVELFERREVEDDVYTHGRSRSHSHSQSQPFSEEEAAAAGERQPLLSKTNSKDTVGAAGANGARENGAQSALRMQVEDDLEELLALRAREELEEAYGMPVIRIPVFLLCLQRVNALFLTLGTALLLSNAYLHSTLAPLHFPATVPPTTSSLSNALQNSNPTAPTNLPLALLLPLCWATHTALALAHTPPLLRRIGVPALVYATALVSLGAFFAGVGLWEGLS</sequence>
<feature type="compositionally biased region" description="Basic and acidic residues" evidence="1">
    <location>
        <begin position="57"/>
        <end position="73"/>
    </location>
</feature>
<feature type="transmembrane region" description="Helical" evidence="2">
    <location>
        <begin position="513"/>
        <end position="533"/>
    </location>
</feature>
<feature type="compositionally biased region" description="Low complexity" evidence="1">
    <location>
        <begin position="371"/>
        <end position="383"/>
    </location>
</feature>
<evidence type="ECO:0000313" key="3">
    <source>
        <dbReference type="EMBL" id="KAG5638093.1"/>
    </source>
</evidence>
<reference evidence="3" key="1">
    <citation type="submission" date="2021-02" db="EMBL/GenBank/DDBJ databases">
        <authorList>
            <person name="Nieuwenhuis M."/>
            <person name="Van De Peppel L.J.J."/>
        </authorList>
    </citation>
    <scope>NUCLEOTIDE SEQUENCE</scope>
    <source>
        <strain evidence="3">D49</strain>
    </source>
</reference>
<reference evidence="3" key="2">
    <citation type="submission" date="2021-10" db="EMBL/GenBank/DDBJ databases">
        <title>Phylogenomics reveals ancestral predisposition of the termite-cultivated fungus Termitomyces towards a domesticated lifestyle.</title>
        <authorList>
            <person name="Auxier B."/>
            <person name="Grum-Grzhimaylo A."/>
            <person name="Cardenas M.E."/>
            <person name="Lodge J.D."/>
            <person name="Laessoe T."/>
            <person name="Pedersen O."/>
            <person name="Smith M.E."/>
            <person name="Kuyper T.W."/>
            <person name="Franco-Molano E.A."/>
            <person name="Baroni T.J."/>
            <person name="Aanen D.K."/>
        </authorList>
    </citation>
    <scope>NUCLEOTIDE SEQUENCE</scope>
    <source>
        <strain evidence="3">D49</strain>
    </source>
</reference>
<protein>
    <submittedName>
        <fullName evidence="3">Uncharacterized protein</fullName>
    </submittedName>
</protein>
<feature type="compositionally biased region" description="Low complexity" evidence="1">
    <location>
        <begin position="27"/>
        <end position="38"/>
    </location>
</feature>
<feature type="compositionally biased region" description="Acidic residues" evidence="1">
    <location>
        <begin position="104"/>
        <end position="114"/>
    </location>
</feature>
<proteinExistence type="predicted"/>
<dbReference type="Proteomes" id="UP000717328">
    <property type="component" value="Unassembled WGS sequence"/>
</dbReference>
<feature type="transmembrane region" description="Helical" evidence="2">
    <location>
        <begin position="138"/>
        <end position="157"/>
    </location>
</feature>
<evidence type="ECO:0000256" key="1">
    <source>
        <dbReference type="SAM" id="MobiDB-lite"/>
    </source>
</evidence>